<dbReference type="InterPro" id="IPR039699">
    <property type="entry name" value="Ribosomal_uL30"/>
</dbReference>
<evidence type="ECO:0000256" key="5">
    <source>
        <dbReference type="ARBA" id="ARBA00023163"/>
    </source>
</evidence>
<dbReference type="GO" id="GO:0000463">
    <property type="term" value="P:maturation of LSU-rRNA from tricistronic rRNA transcript (SSU-rRNA, 5.8S rRNA, LSU-rRNA)"/>
    <property type="evidence" value="ECO:0007669"/>
    <property type="project" value="TreeGrafter"/>
</dbReference>
<dbReference type="Proteomes" id="UP001234989">
    <property type="component" value="Chromosome 8"/>
</dbReference>
<dbReference type="FunFam" id="3.30.1390.20:FF:000003">
    <property type="entry name" value="60S ribosomal protein L7"/>
    <property type="match status" value="1"/>
</dbReference>
<name>A0AAF0ZL75_SOLVR</name>
<dbReference type="Gene3D" id="3.30.1390.20">
    <property type="entry name" value="Ribosomal protein L30, ferredoxin-like fold domain"/>
    <property type="match status" value="2"/>
</dbReference>
<dbReference type="EMBL" id="CP133619">
    <property type="protein sequence ID" value="WMV43127.1"/>
    <property type="molecule type" value="Genomic_DNA"/>
</dbReference>
<keyword evidence="7" id="KW-0687">Ribonucleoprotein</keyword>
<dbReference type="FunFam" id="3.30.1390.20:FF:000002">
    <property type="entry name" value="60S ribosomal protein L7"/>
    <property type="match status" value="1"/>
</dbReference>
<dbReference type="InterPro" id="IPR045239">
    <property type="entry name" value="bHLH95_bHLH"/>
</dbReference>
<keyword evidence="3" id="KW-0689">Ribosomal protein</keyword>
<evidence type="ECO:0000256" key="8">
    <source>
        <dbReference type="SAM" id="Coils"/>
    </source>
</evidence>
<gene>
    <name evidence="10" type="ORF">MTR67_036512</name>
</gene>
<dbReference type="GO" id="GO:0022625">
    <property type="term" value="C:cytosolic large ribosomal subunit"/>
    <property type="evidence" value="ECO:0007669"/>
    <property type="project" value="TreeGrafter"/>
</dbReference>
<dbReference type="PROSITE" id="PS00634">
    <property type="entry name" value="RIBOSOMAL_L30"/>
    <property type="match status" value="1"/>
</dbReference>
<evidence type="ECO:0000259" key="9">
    <source>
        <dbReference type="PROSITE" id="PS50888"/>
    </source>
</evidence>
<dbReference type="Gene3D" id="4.10.280.10">
    <property type="entry name" value="Helix-loop-helix DNA-binding domain"/>
    <property type="match status" value="1"/>
</dbReference>
<dbReference type="Pfam" id="PF00327">
    <property type="entry name" value="Ribosomal_L30"/>
    <property type="match status" value="1"/>
</dbReference>
<dbReference type="Pfam" id="PF08079">
    <property type="entry name" value="Ribosomal_L30_N"/>
    <property type="match status" value="1"/>
</dbReference>
<evidence type="ECO:0000256" key="2">
    <source>
        <dbReference type="ARBA" id="ARBA00007594"/>
    </source>
</evidence>
<dbReference type="CDD" id="cd01657">
    <property type="entry name" value="Ribosomal_L7_archeal_euk"/>
    <property type="match status" value="1"/>
</dbReference>
<keyword evidence="6" id="KW-0539">Nucleus</keyword>
<dbReference type="InterPro" id="IPR011598">
    <property type="entry name" value="bHLH_dom"/>
</dbReference>
<dbReference type="SUPFAM" id="SSF55129">
    <property type="entry name" value="Ribosomal protein L30p/L7e"/>
    <property type="match status" value="1"/>
</dbReference>
<feature type="coiled-coil region" evidence="8">
    <location>
        <begin position="318"/>
        <end position="349"/>
    </location>
</feature>
<evidence type="ECO:0000256" key="7">
    <source>
        <dbReference type="ARBA" id="ARBA00023274"/>
    </source>
</evidence>
<keyword evidence="11" id="KW-1185">Reference proteome</keyword>
<dbReference type="Pfam" id="PF00010">
    <property type="entry name" value="HLH"/>
    <property type="match status" value="1"/>
</dbReference>
<dbReference type="GO" id="GO:0005634">
    <property type="term" value="C:nucleus"/>
    <property type="evidence" value="ECO:0007669"/>
    <property type="project" value="UniProtKB-SubCell"/>
</dbReference>
<keyword evidence="5" id="KW-0804">Transcription</keyword>
<evidence type="ECO:0000313" key="10">
    <source>
        <dbReference type="EMBL" id="WMV43127.1"/>
    </source>
</evidence>
<evidence type="ECO:0000256" key="4">
    <source>
        <dbReference type="ARBA" id="ARBA00023015"/>
    </source>
</evidence>
<accession>A0AAF0ZL75</accession>
<evidence type="ECO:0000256" key="3">
    <source>
        <dbReference type="ARBA" id="ARBA00022980"/>
    </source>
</evidence>
<dbReference type="InterPro" id="IPR012988">
    <property type="entry name" value="Ribosomal_uL30_N_euk"/>
</dbReference>
<dbReference type="PANTHER" id="PTHR11524">
    <property type="entry name" value="60S RIBOSOMAL PROTEIN L7"/>
    <property type="match status" value="1"/>
</dbReference>
<sequence length="519" mass="59913">MASVSYYSASKLEPNVEEFNSEEMQHLLFDFNYDVEHTFSDENQDQDCYFDPDEFILPVDNSCFMPEYSVFEKQQKVFHDNLITPSTHNSCFIADYSDFESTPKRQRFFQEDFLPNSTDNLTFTPEYSVYENTPKRQEVFQDNCQGLFNEGFVPNPPMFEDFASYLLPEIPMPVFSSNNAGVVTKKGASNNNNEKKMSAQSIAARQRRKKISDKTQELGKLIPGGHRMNTAEMLQATFKYIKLLQAQAGLLAFMGSYQKSSNNPILFSLLQFQEMGEVVKGAVPVPESVLKKQKRSEEWALAKTQELVAAKKKSAENRKLIYNRAKQYAKEYDQQEKELIRLKREARLKGGFYVDPEAKLLFITRIRGINAMPPQTKKILQLLRLRQIFNGVFLKVNKATVNMLHRVEPYVTYGYPNLKSIRELIYKRGYGKVDKQRIALTDNSVIEQVLGKYGIICMEDLVHEIMTVGPHFKQANNFLWPFQLKAPLGGLKKKRNHYVEGGDAGNRENFINELIRRMN</sequence>
<comment type="subcellular location">
    <subcellularLocation>
        <location evidence="1">Nucleus</location>
    </subcellularLocation>
</comment>
<dbReference type="AlphaFoldDB" id="A0AAF0ZL75"/>
<dbReference type="GO" id="GO:0003735">
    <property type="term" value="F:structural constituent of ribosome"/>
    <property type="evidence" value="ECO:0007669"/>
    <property type="project" value="TreeGrafter"/>
</dbReference>
<protein>
    <recommendedName>
        <fullName evidence="9">BHLH domain-containing protein</fullName>
    </recommendedName>
</protein>
<evidence type="ECO:0000313" key="11">
    <source>
        <dbReference type="Proteomes" id="UP001234989"/>
    </source>
</evidence>
<dbReference type="InterPro" id="IPR036919">
    <property type="entry name" value="Ribo_uL30_ferredoxin-like_sf"/>
</dbReference>
<dbReference type="SMART" id="SM00353">
    <property type="entry name" value="HLH"/>
    <property type="match status" value="1"/>
</dbReference>
<dbReference type="GO" id="GO:0046983">
    <property type="term" value="F:protein dimerization activity"/>
    <property type="evidence" value="ECO:0007669"/>
    <property type="project" value="InterPro"/>
</dbReference>
<dbReference type="SUPFAM" id="SSF47459">
    <property type="entry name" value="HLH, helix-loop-helix DNA-binding domain"/>
    <property type="match status" value="1"/>
</dbReference>
<comment type="similarity">
    <text evidence="2">Belongs to the universal ribosomal protein uL30 family.</text>
</comment>
<keyword evidence="4" id="KW-0805">Transcription regulation</keyword>
<dbReference type="InterPro" id="IPR036638">
    <property type="entry name" value="HLH_DNA-bd_sf"/>
</dbReference>
<organism evidence="10 11">
    <name type="scientific">Solanum verrucosum</name>
    <dbReference type="NCBI Taxonomy" id="315347"/>
    <lineage>
        <taxon>Eukaryota</taxon>
        <taxon>Viridiplantae</taxon>
        <taxon>Streptophyta</taxon>
        <taxon>Embryophyta</taxon>
        <taxon>Tracheophyta</taxon>
        <taxon>Spermatophyta</taxon>
        <taxon>Magnoliopsida</taxon>
        <taxon>eudicotyledons</taxon>
        <taxon>Gunneridae</taxon>
        <taxon>Pentapetalae</taxon>
        <taxon>asterids</taxon>
        <taxon>lamiids</taxon>
        <taxon>Solanales</taxon>
        <taxon>Solanaceae</taxon>
        <taxon>Solanoideae</taxon>
        <taxon>Solaneae</taxon>
        <taxon>Solanum</taxon>
    </lineage>
</organism>
<dbReference type="NCBIfam" id="TIGR01310">
    <property type="entry name" value="uL30_euk"/>
    <property type="match status" value="1"/>
</dbReference>
<dbReference type="InterPro" id="IPR035808">
    <property type="entry name" value="Ribosomal_uL30_euk_arc"/>
</dbReference>
<dbReference type="PANTHER" id="PTHR11524:SF16">
    <property type="entry name" value="LARGE RIBOSOMAL SUBUNIT PROTEIN UL30"/>
    <property type="match status" value="1"/>
</dbReference>
<keyword evidence="8" id="KW-0175">Coiled coil</keyword>
<evidence type="ECO:0000256" key="6">
    <source>
        <dbReference type="ARBA" id="ARBA00023242"/>
    </source>
</evidence>
<feature type="domain" description="BHLH" evidence="9">
    <location>
        <begin position="195"/>
        <end position="244"/>
    </location>
</feature>
<dbReference type="CDD" id="cd11393">
    <property type="entry name" value="bHLH_AtbHLH_like"/>
    <property type="match status" value="1"/>
</dbReference>
<dbReference type="InterPro" id="IPR018038">
    <property type="entry name" value="Ribosomal_uL30_CS"/>
</dbReference>
<reference evidence="10" key="1">
    <citation type="submission" date="2023-08" db="EMBL/GenBank/DDBJ databases">
        <title>A de novo genome assembly of Solanum verrucosum Schlechtendal, a Mexican diploid species geographically isolated from the other diploid A-genome species in potato relatives.</title>
        <authorList>
            <person name="Hosaka K."/>
        </authorList>
    </citation>
    <scope>NUCLEOTIDE SEQUENCE</scope>
    <source>
        <tissue evidence="10">Young leaves</tissue>
    </source>
</reference>
<dbReference type="PROSITE" id="PS50888">
    <property type="entry name" value="BHLH"/>
    <property type="match status" value="1"/>
</dbReference>
<dbReference type="InterPro" id="IPR016082">
    <property type="entry name" value="Ribosomal_uL30_ferredoxin-like"/>
</dbReference>
<proteinExistence type="inferred from homology"/>
<dbReference type="GO" id="GO:0003723">
    <property type="term" value="F:RNA binding"/>
    <property type="evidence" value="ECO:0007669"/>
    <property type="project" value="InterPro"/>
</dbReference>
<dbReference type="InterPro" id="IPR005998">
    <property type="entry name" value="Ribosomal_uL30_euk"/>
</dbReference>
<evidence type="ECO:0000256" key="1">
    <source>
        <dbReference type="ARBA" id="ARBA00004123"/>
    </source>
</evidence>